<dbReference type="AlphaFoldDB" id="A0ABD3TD97"/>
<dbReference type="Pfam" id="PF20431">
    <property type="entry name" value="E_motif"/>
    <property type="match status" value="1"/>
</dbReference>
<dbReference type="PROSITE" id="PS51375">
    <property type="entry name" value="PPR"/>
    <property type="match status" value="1"/>
</dbReference>
<dbReference type="InterPro" id="IPR046848">
    <property type="entry name" value="E_motif"/>
</dbReference>
<protein>
    <recommendedName>
        <fullName evidence="5">Pentatricopeptide repeat-containing protein</fullName>
    </recommendedName>
</protein>
<dbReference type="Proteomes" id="UP001634393">
    <property type="component" value="Unassembled WGS sequence"/>
</dbReference>
<dbReference type="InterPro" id="IPR002885">
    <property type="entry name" value="PPR_rpt"/>
</dbReference>
<dbReference type="PANTHER" id="PTHR47926">
    <property type="entry name" value="PENTATRICOPEPTIDE REPEAT-CONTAINING PROTEIN"/>
    <property type="match status" value="1"/>
</dbReference>
<keyword evidence="1" id="KW-0677">Repeat</keyword>
<evidence type="ECO:0000256" key="1">
    <source>
        <dbReference type="ARBA" id="ARBA00022737"/>
    </source>
</evidence>
<dbReference type="PANTHER" id="PTHR47926:SF440">
    <property type="entry name" value="REPEAT-CONTAINING PROTEIN, PUTATIVE-RELATED"/>
    <property type="match status" value="1"/>
</dbReference>
<name>A0ABD3TD97_9LAMI</name>
<organism evidence="3 4">
    <name type="scientific">Penstemon smallii</name>
    <dbReference type="NCBI Taxonomy" id="265156"/>
    <lineage>
        <taxon>Eukaryota</taxon>
        <taxon>Viridiplantae</taxon>
        <taxon>Streptophyta</taxon>
        <taxon>Embryophyta</taxon>
        <taxon>Tracheophyta</taxon>
        <taxon>Spermatophyta</taxon>
        <taxon>Magnoliopsida</taxon>
        <taxon>eudicotyledons</taxon>
        <taxon>Gunneridae</taxon>
        <taxon>Pentapetalae</taxon>
        <taxon>asterids</taxon>
        <taxon>lamiids</taxon>
        <taxon>Lamiales</taxon>
        <taxon>Plantaginaceae</taxon>
        <taxon>Cheloneae</taxon>
        <taxon>Penstemon</taxon>
    </lineage>
</organism>
<dbReference type="InterPro" id="IPR046960">
    <property type="entry name" value="PPR_At4g14850-like_plant"/>
</dbReference>
<dbReference type="Pfam" id="PF01535">
    <property type="entry name" value="PPR"/>
    <property type="match status" value="3"/>
</dbReference>
<dbReference type="InterPro" id="IPR011990">
    <property type="entry name" value="TPR-like_helical_dom_sf"/>
</dbReference>
<comment type="caution">
    <text evidence="3">The sequence shown here is derived from an EMBL/GenBank/DDBJ whole genome shotgun (WGS) entry which is preliminary data.</text>
</comment>
<dbReference type="EMBL" id="JBJXBP010000004">
    <property type="protein sequence ID" value="KAL3834533.1"/>
    <property type="molecule type" value="Genomic_DNA"/>
</dbReference>
<feature type="repeat" description="PPR" evidence="2">
    <location>
        <begin position="120"/>
        <end position="150"/>
    </location>
</feature>
<dbReference type="Gene3D" id="1.25.40.10">
    <property type="entry name" value="Tetratricopeptide repeat domain"/>
    <property type="match status" value="2"/>
</dbReference>
<evidence type="ECO:0008006" key="5">
    <source>
        <dbReference type="Google" id="ProtNLM"/>
    </source>
</evidence>
<sequence>MRAENVKADAVTMEKVVLACHYLGEWKLVDSMVKGAAKSGDLVAAKKLFDKMPTRDVISWTCMITGYAQMMVSKINPDEITIASVLSSCAHSGTLDVDMYCKCGSIEKALAVFQEMKDKDSVSWTVAICGLAMNGESNRALNLFSQMIREAKIASDKLIELDPSNGGNYALSSNVYASYERWSDASKMREVINEGDVLKPLGWSSLEKNHSSPK</sequence>
<evidence type="ECO:0000313" key="4">
    <source>
        <dbReference type="Proteomes" id="UP001634393"/>
    </source>
</evidence>
<accession>A0ABD3TD97</accession>
<dbReference type="NCBIfam" id="TIGR00756">
    <property type="entry name" value="PPR"/>
    <property type="match status" value="2"/>
</dbReference>
<evidence type="ECO:0000256" key="2">
    <source>
        <dbReference type="PROSITE-ProRule" id="PRU00708"/>
    </source>
</evidence>
<reference evidence="3 4" key="1">
    <citation type="submission" date="2024-12" db="EMBL/GenBank/DDBJ databases">
        <title>The unique morphological basis and parallel evolutionary history of personate flowers in Penstemon.</title>
        <authorList>
            <person name="Depatie T.H."/>
            <person name="Wessinger C.A."/>
        </authorList>
    </citation>
    <scope>NUCLEOTIDE SEQUENCE [LARGE SCALE GENOMIC DNA]</scope>
    <source>
        <strain evidence="3">WTNN_2</strain>
        <tissue evidence="3">Leaf</tissue>
    </source>
</reference>
<gene>
    <name evidence="3" type="ORF">ACJIZ3_009269</name>
</gene>
<evidence type="ECO:0000313" key="3">
    <source>
        <dbReference type="EMBL" id="KAL3834533.1"/>
    </source>
</evidence>
<keyword evidence="4" id="KW-1185">Reference proteome</keyword>
<proteinExistence type="predicted"/>